<dbReference type="EMBL" id="JAAUVV010000004">
    <property type="protein sequence ID" value="NJJ03480.1"/>
    <property type="molecule type" value="Genomic_DNA"/>
</dbReference>
<evidence type="ECO:0000313" key="1">
    <source>
        <dbReference type="EMBL" id="NJJ03480.1"/>
    </source>
</evidence>
<dbReference type="Proteomes" id="UP000591626">
    <property type="component" value="Unassembled WGS sequence"/>
</dbReference>
<dbReference type="AlphaFoldDB" id="A0AAP6XLI5"/>
<proteinExistence type="predicted"/>
<organism evidence="1 2">
    <name type="scientific">Corynebacterium coyleae</name>
    <dbReference type="NCBI Taxonomy" id="53374"/>
    <lineage>
        <taxon>Bacteria</taxon>
        <taxon>Bacillati</taxon>
        <taxon>Actinomycetota</taxon>
        <taxon>Actinomycetes</taxon>
        <taxon>Mycobacteriales</taxon>
        <taxon>Corynebacteriaceae</taxon>
        <taxon>Corynebacterium</taxon>
    </lineage>
</organism>
<reference evidence="1 2" key="1">
    <citation type="submission" date="2020-03" db="EMBL/GenBank/DDBJ databases">
        <title>Draft genome sequences of bacterial isolates from the female urobiome.</title>
        <authorList>
            <person name="Miller-Ensminger T."/>
            <person name="Wolfe A.J."/>
            <person name="Putonti C."/>
        </authorList>
    </citation>
    <scope>NUCLEOTIDE SEQUENCE [LARGE SCALE GENOMIC DNA]</scope>
    <source>
        <strain evidence="1 2">UMB8490</strain>
    </source>
</reference>
<protein>
    <submittedName>
        <fullName evidence="1">Uncharacterized protein</fullName>
    </submittedName>
</protein>
<gene>
    <name evidence="1" type="ORF">HC138_03745</name>
</gene>
<sequence>MFPEPLLHVITERNECEPVGATFHLHGDGFAFILESIYAYRIDAKNPTRGLGDIANLLGQLPEPLSTQYVDTPYLDELCEKYLILDYARREVTLRIDNYKPDRCTFDHENVKPLYELARAHNTDMYMQPPPLLERKVIRVISKRNGEYCSGLDILLPTDGNRILTNLLSLRDDGSVTAEILAQTLFHWEPPHVQIRPFQDALLGDEYENEVKPHFPSDHPFLTIDSPENSLRLSDSSGRLIMVVDVNEDSMNRIHERLIQPRRESIASSFLAAVPWTDSIPTSVKGPF</sequence>
<dbReference type="RefSeq" id="WP_070615036.1">
    <property type="nucleotide sequence ID" value="NZ_JAAUVV010000004.1"/>
</dbReference>
<accession>A0AAP6XLI5</accession>
<name>A0AAP6XLI5_9CORY</name>
<evidence type="ECO:0000313" key="2">
    <source>
        <dbReference type="Proteomes" id="UP000591626"/>
    </source>
</evidence>
<comment type="caution">
    <text evidence="1">The sequence shown here is derived from an EMBL/GenBank/DDBJ whole genome shotgun (WGS) entry which is preliminary data.</text>
</comment>